<dbReference type="InterPro" id="IPR050508">
    <property type="entry name" value="Methyltransf_Superfamily"/>
</dbReference>
<gene>
    <name evidence="3" type="ORF">BCR33DRAFT_704135</name>
</gene>
<organism evidence="3 4">
    <name type="scientific">Rhizoclosmatium globosum</name>
    <dbReference type="NCBI Taxonomy" id="329046"/>
    <lineage>
        <taxon>Eukaryota</taxon>
        <taxon>Fungi</taxon>
        <taxon>Fungi incertae sedis</taxon>
        <taxon>Chytridiomycota</taxon>
        <taxon>Chytridiomycota incertae sedis</taxon>
        <taxon>Chytridiomycetes</taxon>
        <taxon>Chytridiales</taxon>
        <taxon>Chytriomycetaceae</taxon>
        <taxon>Rhizoclosmatium</taxon>
    </lineage>
</organism>
<evidence type="ECO:0000313" key="4">
    <source>
        <dbReference type="Proteomes" id="UP000193642"/>
    </source>
</evidence>
<keyword evidence="1" id="KW-0812">Transmembrane</keyword>
<keyword evidence="3" id="KW-0489">Methyltransferase</keyword>
<keyword evidence="1" id="KW-0472">Membrane</keyword>
<dbReference type="EMBL" id="MCGO01000095">
    <property type="protein sequence ID" value="ORY28393.1"/>
    <property type="molecule type" value="Genomic_DNA"/>
</dbReference>
<protein>
    <submittedName>
        <fullName evidence="3">S-adenosyl-L-methionine-dependent methyltransferase</fullName>
    </submittedName>
</protein>
<dbReference type="PANTHER" id="PTHR42912:SF83">
    <property type="entry name" value="METHYLTRANSFERASE TYPE 11 DOMAIN-CONTAINING PROTEIN"/>
    <property type="match status" value="1"/>
</dbReference>
<dbReference type="Proteomes" id="UP000193642">
    <property type="component" value="Unassembled WGS sequence"/>
</dbReference>
<keyword evidence="1" id="KW-1133">Transmembrane helix</keyword>
<dbReference type="Gene3D" id="3.40.50.150">
    <property type="entry name" value="Vaccinia Virus protein VP39"/>
    <property type="match status" value="1"/>
</dbReference>
<comment type="caution">
    <text evidence="3">The sequence shown here is derived from an EMBL/GenBank/DDBJ whole genome shotgun (WGS) entry which is preliminary data.</text>
</comment>
<feature type="transmembrane region" description="Helical" evidence="1">
    <location>
        <begin position="21"/>
        <end position="40"/>
    </location>
</feature>
<evidence type="ECO:0000259" key="2">
    <source>
        <dbReference type="Pfam" id="PF08242"/>
    </source>
</evidence>
<proteinExistence type="predicted"/>
<dbReference type="InterPro" id="IPR029063">
    <property type="entry name" value="SAM-dependent_MTases_sf"/>
</dbReference>
<dbReference type="SUPFAM" id="SSF53335">
    <property type="entry name" value="S-adenosyl-L-methionine-dependent methyltransferases"/>
    <property type="match status" value="1"/>
</dbReference>
<dbReference type="Pfam" id="PF08242">
    <property type="entry name" value="Methyltransf_12"/>
    <property type="match status" value="1"/>
</dbReference>
<dbReference type="GO" id="GO:0008168">
    <property type="term" value="F:methyltransferase activity"/>
    <property type="evidence" value="ECO:0007669"/>
    <property type="project" value="UniProtKB-KW"/>
</dbReference>
<keyword evidence="3" id="KW-0808">Transferase</keyword>
<accession>A0A1Y2B0Q5</accession>
<evidence type="ECO:0000256" key="1">
    <source>
        <dbReference type="SAM" id="Phobius"/>
    </source>
</evidence>
<sequence>MVLPGQHQQQHRFPLRATPPLVLGSVFAFVSSAYLGFHVFRLSSLPSPDPSIKDPLRQRVSAKFASTAEVYSSIADSYDSDIGWDEWFMGLDRRRRSVAAKLKGNVIETAAGTGRNLRFIAENKDNIQALTLTDASPHMLERAFDTFKTYKDLPPTKFSLLDLSPHQPPSTSNPTPIIPPTLESKFDTVLDTFGLCSYHNPTQSLENMLKLCKPNGQLILLEHGRSVHPIEFISSWINDALDKTAQSHANRWGCWWNRDLETIIRNIKGLQIESVKRYHFGTTIEIIARKVDE</sequence>
<feature type="domain" description="Methyltransferase type 12" evidence="2">
    <location>
        <begin position="108"/>
        <end position="218"/>
    </location>
</feature>
<dbReference type="OrthoDB" id="416496at2759"/>
<dbReference type="STRING" id="329046.A0A1Y2B0Q5"/>
<dbReference type="PANTHER" id="PTHR42912">
    <property type="entry name" value="METHYLTRANSFERASE"/>
    <property type="match status" value="1"/>
</dbReference>
<reference evidence="3 4" key="1">
    <citation type="submission" date="2016-07" db="EMBL/GenBank/DDBJ databases">
        <title>Pervasive Adenine N6-methylation of Active Genes in Fungi.</title>
        <authorList>
            <consortium name="DOE Joint Genome Institute"/>
            <person name="Mondo S.J."/>
            <person name="Dannebaum R.O."/>
            <person name="Kuo R.C."/>
            <person name="Labutti K."/>
            <person name="Haridas S."/>
            <person name="Kuo A."/>
            <person name="Salamov A."/>
            <person name="Ahrendt S.R."/>
            <person name="Lipzen A."/>
            <person name="Sullivan W."/>
            <person name="Andreopoulos W.B."/>
            <person name="Clum A."/>
            <person name="Lindquist E."/>
            <person name="Daum C."/>
            <person name="Ramamoorthy G.K."/>
            <person name="Gryganskyi A."/>
            <person name="Culley D."/>
            <person name="Magnuson J.K."/>
            <person name="James T.Y."/>
            <person name="O'Malley M.A."/>
            <person name="Stajich J.E."/>
            <person name="Spatafora J.W."/>
            <person name="Visel A."/>
            <person name="Grigoriev I.V."/>
        </authorList>
    </citation>
    <scope>NUCLEOTIDE SEQUENCE [LARGE SCALE GENOMIC DNA]</scope>
    <source>
        <strain evidence="3 4">JEL800</strain>
    </source>
</reference>
<dbReference type="GO" id="GO:0032259">
    <property type="term" value="P:methylation"/>
    <property type="evidence" value="ECO:0007669"/>
    <property type="project" value="UniProtKB-KW"/>
</dbReference>
<name>A0A1Y2B0Q5_9FUNG</name>
<keyword evidence="4" id="KW-1185">Reference proteome</keyword>
<dbReference type="InterPro" id="IPR013217">
    <property type="entry name" value="Methyltransf_12"/>
</dbReference>
<evidence type="ECO:0000313" key="3">
    <source>
        <dbReference type="EMBL" id="ORY28393.1"/>
    </source>
</evidence>
<dbReference type="AlphaFoldDB" id="A0A1Y2B0Q5"/>